<gene>
    <name evidence="2" type="ORF">L9F63_014683</name>
</gene>
<feature type="transmembrane region" description="Helical" evidence="1">
    <location>
        <begin position="85"/>
        <end position="107"/>
    </location>
</feature>
<feature type="non-terminal residue" evidence="2">
    <location>
        <position position="1"/>
    </location>
</feature>
<feature type="transmembrane region" description="Helical" evidence="1">
    <location>
        <begin position="20"/>
        <end position="39"/>
    </location>
</feature>
<keyword evidence="1" id="KW-1133">Transmembrane helix</keyword>
<keyword evidence="1" id="KW-0472">Membrane</keyword>
<evidence type="ECO:0000313" key="3">
    <source>
        <dbReference type="Proteomes" id="UP001233999"/>
    </source>
</evidence>
<keyword evidence="1" id="KW-0812">Transmembrane</keyword>
<sequence length="111" mass="12787">HKVYQGSKLNIGELNSMTEFFSNILITAHVPLVSLYFISSRIVHFLELPLVQMYRVLLQAHHIFDLMSLTPNFLSFMYYLGDSPIFHAVLPVFICLMPCLVNVARVFGYSF</sequence>
<reference evidence="2" key="2">
    <citation type="submission" date="2023-05" db="EMBL/GenBank/DDBJ databases">
        <authorList>
            <person name="Fouks B."/>
        </authorList>
    </citation>
    <scope>NUCLEOTIDE SEQUENCE</scope>
    <source>
        <strain evidence="2">Stay&amp;Tobe</strain>
        <tissue evidence="2">Testes</tissue>
    </source>
</reference>
<proteinExistence type="predicted"/>
<evidence type="ECO:0000256" key="1">
    <source>
        <dbReference type="SAM" id="Phobius"/>
    </source>
</evidence>
<comment type="caution">
    <text evidence="2">The sequence shown here is derived from an EMBL/GenBank/DDBJ whole genome shotgun (WGS) entry which is preliminary data.</text>
</comment>
<dbReference type="EMBL" id="JASPKZ010003088">
    <property type="protein sequence ID" value="KAJ9593900.1"/>
    <property type="molecule type" value="Genomic_DNA"/>
</dbReference>
<accession>A0AAD8A7G3</accession>
<feature type="non-terminal residue" evidence="2">
    <location>
        <position position="111"/>
    </location>
</feature>
<dbReference type="AlphaFoldDB" id="A0AAD8A7G3"/>
<name>A0AAD8A7G3_DIPPU</name>
<reference evidence="2" key="1">
    <citation type="journal article" date="2023" name="IScience">
        <title>Live-bearing cockroach genome reveals convergent evolutionary mechanisms linked to viviparity in insects and beyond.</title>
        <authorList>
            <person name="Fouks B."/>
            <person name="Harrison M.C."/>
            <person name="Mikhailova A.A."/>
            <person name="Marchal E."/>
            <person name="English S."/>
            <person name="Carruthers M."/>
            <person name="Jennings E.C."/>
            <person name="Chiamaka E.L."/>
            <person name="Frigard R.A."/>
            <person name="Pippel M."/>
            <person name="Attardo G.M."/>
            <person name="Benoit J.B."/>
            <person name="Bornberg-Bauer E."/>
            <person name="Tobe S.S."/>
        </authorList>
    </citation>
    <scope>NUCLEOTIDE SEQUENCE</scope>
    <source>
        <strain evidence="2">Stay&amp;Tobe</strain>
    </source>
</reference>
<dbReference type="Proteomes" id="UP001233999">
    <property type="component" value="Unassembled WGS sequence"/>
</dbReference>
<protein>
    <submittedName>
        <fullName evidence="2">Uncharacterized protein</fullName>
    </submittedName>
</protein>
<organism evidence="2 3">
    <name type="scientific">Diploptera punctata</name>
    <name type="common">Pacific beetle cockroach</name>
    <dbReference type="NCBI Taxonomy" id="6984"/>
    <lineage>
        <taxon>Eukaryota</taxon>
        <taxon>Metazoa</taxon>
        <taxon>Ecdysozoa</taxon>
        <taxon>Arthropoda</taxon>
        <taxon>Hexapoda</taxon>
        <taxon>Insecta</taxon>
        <taxon>Pterygota</taxon>
        <taxon>Neoptera</taxon>
        <taxon>Polyneoptera</taxon>
        <taxon>Dictyoptera</taxon>
        <taxon>Blattodea</taxon>
        <taxon>Blaberoidea</taxon>
        <taxon>Blaberidae</taxon>
        <taxon>Diplopterinae</taxon>
        <taxon>Diploptera</taxon>
    </lineage>
</organism>
<evidence type="ECO:0000313" key="2">
    <source>
        <dbReference type="EMBL" id="KAJ9593900.1"/>
    </source>
</evidence>
<keyword evidence="3" id="KW-1185">Reference proteome</keyword>